<reference evidence="2 3" key="1">
    <citation type="submission" date="2017-09" db="EMBL/GenBank/DDBJ databases">
        <title>Comparative genomics of rhizobia isolated from Phaseolus vulgaris in China.</title>
        <authorList>
            <person name="Tong W."/>
        </authorList>
    </citation>
    <scope>NUCLEOTIDE SEQUENCE [LARGE SCALE GENOMIC DNA]</scope>
    <source>
        <strain evidence="2 3">PCH1</strain>
    </source>
</reference>
<dbReference type="Proteomes" id="UP000220353">
    <property type="component" value="Unassembled WGS sequence"/>
</dbReference>
<protein>
    <submittedName>
        <fullName evidence="2">RES domain-containing protein</fullName>
    </submittedName>
</protein>
<evidence type="ECO:0000313" key="2">
    <source>
        <dbReference type="EMBL" id="PDT44793.1"/>
    </source>
</evidence>
<gene>
    <name evidence="2" type="ORF">CO661_27315</name>
</gene>
<dbReference type="AlphaFoldDB" id="A0A2A6LQ59"/>
<feature type="domain" description="RES" evidence="1">
    <location>
        <begin position="61"/>
        <end position="199"/>
    </location>
</feature>
<evidence type="ECO:0000259" key="1">
    <source>
        <dbReference type="Pfam" id="PF08808"/>
    </source>
</evidence>
<sequence>MDEVAIKDEFYRLIPSRFPPVAVYEGLVSEDKIEALVEIENKTNPRLQSEGRLLSAHTDPRAPRLQNWNLAPFKYLNPEGIRFFDGSRPALELADDRQTALAMSVERRQAFLSRTKEAPIGLDMRLLKTPVSGRFIDFRKYPIDLSCEERWRLGGSVPEGADGVIYHPPERPSAICIAVLRGDVLGRTVQTVHYRYVWNGTRISLLYAFDDAGNEIRPEVLCGADDAFAV</sequence>
<dbReference type="EMBL" id="NWTC01000028">
    <property type="protein sequence ID" value="PDT44793.1"/>
    <property type="molecule type" value="Genomic_DNA"/>
</dbReference>
<dbReference type="InterPro" id="IPR014914">
    <property type="entry name" value="RES_dom"/>
</dbReference>
<name>A0A2A6LQ59_RHIFR</name>
<accession>A0A2A6LQ59</accession>
<dbReference type="Pfam" id="PF08808">
    <property type="entry name" value="RES"/>
    <property type="match status" value="1"/>
</dbReference>
<proteinExistence type="predicted"/>
<comment type="caution">
    <text evidence="2">The sequence shown here is derived from an EMBL/GenBank/DDBJ whole genome shotgun (WGS) entry which is preliminary data.</text>
</comment>
<organism evidence="2 3">
    <name type="scientific">Rhizobium fredii</name>
    <name type="common">Sinorhizobium fredii</name>
    <dbReference type="NCBI Taxonomy" id="380"/>
    <lineage>
        <taxon>Bacteria</taxon>
        <taxon>Pseudomonadati</taxon>
        <taxon>Pseudomonadota</taxon>
        <taxon>Alphaproteobacteria</taxon>
        <taxon>Hyphomicrobiales</taxon>
        <taxon>Rhizobiaceae</taxon>
        <taxon>Sinorhizobium/Ensifer group</taxon>
        <taxon>Sinorhizobium</taxon>
    </lineage>
</organism>
<dbReference type="RefSeq" id="WP_065998370.1">
    <property type="nucleotide sequence ID" value="NZ_NWTC01000028.1"/>
</dbReference>
<evidence type="ECO:0000313" key="3">
    <source>
        <dbReference type="Proteomes" id="UP000220353"/>
    </source>
</evidence>